<feature type="region of interest" description="Disordered" evidence="1">
    <location>
        <begin position="643"/>
        <end position="668"/>
    </location>
</feature>
<gene>
    <name evidence="2" type="ORF">BDN70DRAFT_879437</name>
</gene>
<dbReference type="AlphaFoldDB" id="A0A9P5Z2C9"/>
<feature type="compositionally biased region" description="Polar residues" evidence="1">
    <location>
        <begin position="645"/>
        <end position="657"/>
    </location>
</feature>
<feature type="compositionally biased region" description="Polar residues" evidence="1">
    <location>
        <begin position="34"/>
        <end position="44"/>
    </location>
</feature>
<comment type="caution">
    <text evidence="2">The sequence shown here is derived from an EMBL/GenBank/DDBJ whole genome shotgun (WGS) entry which is preliminary data.</text>
</comment>
<feature type="region of interest" description="Disordered" evidence="1">
    <location>
        <begin position="502"/>
        <end position="563"/>
    </location>
</feature>
<reference evidence="2" key="1">
    <citation type="submission" date="2020-11" db="EMBL/GenBank/DDBJ databases">
        <authorList>
            <consortium name="DOE Joint Genome Institute"/>
            <person name="Ahrendt S."/>
            <person name="Riley R."/>
            <person name="Andreopoulos W."/>
            <person name="Labutti K."/>
            <person name="Pangilinan J."/>
            <person name="Ruiz-Duenas F.J."/>
            <person name="Barrasa J.M."/>
            <person name="Sanchez-Garcia M."/>
            <person name="Camarero S."/>
            <person name="Miyauchi S."/>
            <person name="Serrano A."/>
            <person name="Linde D."/>
            <person name="Babiker R."/>
            <person name="Drula E."/>
            <person name="Ayuso-Fernandez I."/>
            <person name="Pacheco R."/>
            <person name="Padilla G."/>
            <person name="Ferreira P."/>
            <person name="Barriuso J."/>
            <person name="Kellner H."/>
            <person name="Castanera R."/>
            <person name="Alfaro M."/>
            <person name="Ramirez L."/>
            <person name="Pisabarro A.G."/>
            <person name="Kuo A."/>
            <person name="Tritt A."/>
            <person name="Lipzen A."/>
            <person name="He G."/>
            <person name="Yan M."/>
            <person name="Ng V."/>
            <person name="Cullen D."/>
            <person name="Martin F."/>
            <person name="Rosso M.-N."/>
            <person name="Henrissat B."/>
            <person name="Hibbett D."/>
            <person name="Martinez A.T."/>
            <person name="Grigoriev I.V."/>
        </authorList>
    </citation>
    <scope>NUCLEOTIDE SEQUENCE</scope>
    <source>
        <strain evidence="2">CIRM-BRFM 674</strain>
    </source>
</reference>
<feature type="region of interest" description="Disordered" evidence="1">
    <location>
        <begin position="404"/>
        <end position="467"/>
    </location>
</feature>
<evidence type="ECO:0000256" key="1">
    <source>
        <dbReference type="SAM" id="MobiDB-lite"/>
    </source>
</evidence>
<dbReference type="EMBL" id="MU155225">
    <property type="protein sequence ID" value="KAF9478844.1"/>
    <property type="molecule type" value="Genomic_DNA"/>
</dbReference>
<feature type="compositionally biased region" description="Polar residues" evidence="1">
    <location>
        <begin position="450"/>
        <end position="467"/>
    </location>
</feature>
<feature type="region of interest" description="Disordered" evidence="1">
    <location>
        <begin position="30"/>
        <end position="94"/>
    </location>
</feature>
<name>A0A9P5Z2C9_9AGAR</name>
<proteinExistence type="predicted"/>
<feature type="compositionally biased region" description="Basic residues" evidence="1">
    <location>
        <begin position="50"/>
        <end position="61"/>
    </location>
</feature>
<keyword evidence="3" id="KW-1185">Reference proteome</keyword>
<evidence type="ECO:0000313" key="3">
    <source>
        <dbReference type="Proteomes" id="UP000807469"/>
    </source>
</evidence>
<organism evidence="2 3">
    <name type="scientific">Pholiota conissans</name>
    <dbReference type="NCBI Taxonomy" id="109636"/>
    <lineage>
        <taxon>Eukaryota</taxon>
        <taxon>Fungi</taxon>
        <taxon>Dikarya</taxon>
        <taxon>Basidiomycota</taxon>
        <taxon>Agaricomycotina</taxon>
        <taxon>Agaricomycetes</taxon>
        <taxon>Agaricomycetidae</taxon>
        <taxon>Agaricales</taxon>
        <taxon>Agaricineae</taxon>
        <taxon>Strophariaceae</taxon>
        <taxon>Pholiota</taxon>
    </lineage>
</organism>
<sequence length="716" mass="75969">MDNPMQAPPLIHHNHVFDPALAHHQPVQTMGVEGQQQVVSSAEGSSAVPGKRRPGRPKGSTKKNLLASSPVPPKIKRPVGRPRKDGFPAGSVGPRVKRERTAQPHISAVQYSGVGYPAQVPYGYSISAPMPPAIAMPPVFQIETTTTTTTAAAADDWAELARTNPNAFLGTLLNALTAPNPVSSAGPSVEEAFKSHLVSLAPSPSQTQSQPIPSLYSILKTFWLPSSPAYFSLTASASTARTPSEHRFLYWDPQPLVFNGIACPNCSAPLINRGRISSGPVKIYDIEKPFFIVGCEYACRSPACVAATSPEGRKFASTDSTILRSLPMLLKDEFPARLLHGDADTGSGPNVWNWKAMGVSTGLWNLVMGALRAGVKKDVILRMIWAVQHKAPDGVGEPAAFATLHASGSGDQGHGTAAEDEKMDEDEDEDGEGDGEGEEMDGQPEVGTSEALSAQNQNQSQETQTLSSTNFQDAYGDAWKENTAMTEAPQPQQGVAAPIAHSVAASASATPVPHQHQVAVQQQQPNTPVPQQQQQQQPSLPQSQSLQQQQQQQQQHQQQQQQAMMAPPAIYPYTTYPFAAYMPHHIINGQIVPINVGQASGSSTPMLSASTSGSSSSLNLANAIPAAVAAAASGSISDSMATNAPDASNNAPSTSTIMPGPPVKRSPRHCSKCGSHDCKGKGGRSFCMSACQDCGKLECRGRNSRRPDKKCTEGWS</sequence>
<dbReference type="OrthoDB" id="3690045at2759"/>
<evidence type="ECO:0000313" key="2">
    <source>
        <dbReference type="EMBL" id="KAF9478844.1"/>
    </source>
</evidence>
<feature type="compositionally biased region" description="Acidic residues" evidence="1">
    <location>
        <begin position="421"/>
        <end position="442"/>
    </location>
</feature>
<protein>
    <submittedName>
        <fullName evidence="2">Uncharacterized protein</fullName>
    </submittedName>
</protein>
<accession>A0A9P5Z2C9</accession>
<dbReference type="Proteomes" id="UP000807469">
    <property type="component" value="Unassembled WGS sequence"/>
</dbReference>